<dbReference type="Gene3D" id="3.40.50.300">
    <property type="entry name" value="P-loop containing nucleotide triphosphate hydrolases"/>
    <property type="match status" value="1"/>
</dbReference>
<dbReference type="PANTHER" id="PTHR13696:SF52">
    <property type="entry name" value="PARA FAMILY PROTEIN CT_582"/>
    <property type="match status" value="1"/>
</dbReference>
<dbReference type="CDD" id="cd02042">
    <property type="entry name" value="ParAB_family"/>
    <property type="match status" value="1"/>
</dbReference>
<dbReference type="InterPro" id="IPR025669">
    <property type="entry name" value="AAA_dom"/>
</dbReference>
<gene>
    <name evidence="2" type="primary">parA</name>
    <name evidence="2" type="ORF">PWN146_03485</name>
</gene>
<dbReference type="EMBL" id="LT575490">
    <property type="protein sequence ID" value="SAY44769.1"/>
    <property type="molecule type" value="Genomic_DNA"/>
</dbReference>
<dbReference type="RefSeq" id="WP_141960044.1">
    <property type="nucleotide sequence ID" value="NZ_CP041123.1"/>
</dbReference>
<organism evidence="2">
    <name type="scientific">Serratia marcescens</name>
    <dbReference type="NCBI Taxonomy" id="615"/>
    <lineage>
        <taxon>Bacteria</taxon>
        <taxon>Pseudomonadati</taxon>
        <taxon>Pseudomonadota</taxon>
        <taxon>Gammaproteobacteria</taxon>
        <taxon>Enterobacterales</taxon>
        <taxon>Yersiniaceae</taxon>
        <taxon>Serratia</taxon>
    </lineage>
</organism>
<feature type="domain" description="AAA" evidence="1">
    <location>
        <begin position="37"/>
        <end position="232"/>
    </location>
</feature>
<dbReference type="AlphaFoldDB" id="A0A1C3HIA1"/>
<dbReference type="SUPFAM" id="SSF52540">
    <property type="entry name" value="P-loop containing nucleoside triphosphate hydrolases"/>
    <property type="match status" value="1"/>
</dbReference>
<dbReference type="InterPro" id="IPR027417">
    <property type="entry name" value="P-loop_NTPase"/>
</dbReference>
<dbReference type="PANTHER" id="PTHR13696">
    <property type="entry name" value="P-LOOP CONTAINING NUCLEOSIDE TRIPHOSPHATE HYDROLASE"/>
    <property type="match status" value="1"/>
</dbReference>
<proteinExistence type="predicted"/>
<sequence>MQNIKKSRRRGANITPLSKKDQKLLESVKKKGTVTTCFFNNKGGVGKTTLVANLAAELSLSFGSKVLVVDADPQCNLTQYVLTESDTDELYSQENPTTIYSVIRPLSLGKGYESELPIRKSNNFGFDIIVGDPRLALQEDLLAGDWRDARGGGMRGIRTTFVFAELVAKAKELNYDFVFFDMGPSLGAINRAVLLAIEYFVVPMSIDVFSLWAIKNIGNTVSIWKKELETGIKLSEEPGELLELSPVGRLKFLGYVTQQHKERSGYDQTLSAETGEEITTKRKVQAYEDIGAVLPEKVNEHLKELFASPKMNAHLGDIRHLGSLAPKSQTQHVPMISVMGTGNYTRLRKNARELYRGIAQRYLENLKIS</sequence>
<protein>
    <submittedName>
        <fullName evidence="2">Chromosome partitioning protein ParA</fullName>
    </submittedName>
</protein>
<dbReference type="InterPro" id="IPR050678">
    <property type="entry name" value="DNA_Partitioning_ATPase"/>
</dbReference>
<evidence type="ECO:0000313" key="2">
    <source>
        <dbReference type="EMBL" id="SAY44769.1"/>
    </source>
</evidence>
<reference evidence="2" key="1">
    <citation type="submission" date="2016-05" db="EMBL/GenBank/DDBJ databases">
        <authorList>
            <person name="Cock P.J.A."/>
            <person name="Cock P.J.A."/>
        </authorList>
    </citation>
    <scope>NUCLEOTIDE SEQUENCE</scope>
    <source>
        <strain evidence="2">PWN146_assembly</strain>
    </source>
</reference>
<name>A0A1C3HIA1_SERMA</name>
<dbReference type="Pfam" id="PF13614">
    <property type="entry name" value="AAA_31"/>
    <property type="match status" value="1"/>
</dbReference>
<accession>A0A1C3HIA1</accession>
<evidence type="ECO:0000259" key="1">
    <source>
        <dbReference type="Pfam" id="PF13614"/>
    </source>
</evidence>